<dbReference type="Proteomes" id="UP001558613">
    <property type="component" value="Unassembled WGS sequence"/>
</dbReference>
<evidence type="ECO:0000313" key="3">
    <source>
        <dbReference type="Proteomes" id="UP001558613"/>
    </source>
</evidence>
<reference evidence="2 3" key="1">
    <citation type="submission" date="2023-09" db="EMBL/GenBank/DDBJ databases">
        <authorList>
            <person name="Wang M."/>
        </authorList>
    </citation>
    <scope>NUCLEOTIDE SEQUENCE [LARGE SCALE GENOMIC DNA]</scope>
    <source>
        <strain evidence="2">GT-2023</strain>
        <tissue evidence="2">Liver</tissue>
    </source>
</reference>
<comment type="caution">
    <text evidence="2">The sequence shown here is derived from an EMBL/GenBank/DDBJ whole genome shotgun (WGS) entry which is preliminary data.</text>
</comment>
<feature type="compositionally biased region" description="Polar residues" evidence="1">
    <location>
        <begin position="412"/>
        <end position="422"/>
    </location>
</feature>
<feature type="region of interest" description="Disordered" evidence="1">
    <location>
        <begin position="408"/>
        <end position="435"/>
    </location>
</feature>
<sequence>MSADEHVEEILVHLCGKAKDVVKFWIRNCDSAIAVCPNSVYSLLRKHFSSNHYSPVPLADFYTTLPEEDENPYDYWLRLNKAADVASECLRERGKTLDKPHVEIVHVYQTLPNVSPQVILDGSALGGDSRLSLVRKTDRSVHKGGQTDEMILGSNAIKSLLTLLKNTDDYWKFISIPSGTGQNECLELISLLSNTQRWRVQSQVATVFADADFCYNGTVHETTGFAPFYLMFGRVPRLPIDVMFQHVLKDDTVVKYSDFVSKLKCDLGEAAKIAQKHSSTEQAHHARIYNQKVKGSPLAVSDRVLLANCGERGKRKIADKWESNLYEVMSTCLVILTIIQEQLTGLCSLISPTAPKMTVTQLICLEFSVLWMFRITVQKADSDTCNSSVSTEQESDLPHVLDEELVPDEELGQSSSQHSSTIPVFPPSQVDNNPVPDTVDPVICTQPENIPTDTVRTRAGRTIKPPQRLILSAGTFTVAFTFQKHNPVPAAGPGKRQKAATSTHSDVSSSPSPFKNPRTGMARQFN</sequence>
<gene>
    <name evidence="2" type="ORF">QQF64_036477</name>
</gene>
<feature type="compositionally biased region" description="Low complexity" evidence="1">
    <location>
        <begin position="501"/>
        <end position="513"/>
    </location>
</feature>
<dbReference type="EMBL" id="JAYMGO010000004">
    <property type="protein sequence ID" value="KAL1276854.1"/>
    <property type="molecule type" value="Genomic_DNA"/>
</dbReference>
<dbReference type="Gene3D" id="3.30.420.10">
    <property type="entry name" value="Ribonuclease H-like superfamily/Ribonuclease H"/>
    <property type="match status" value="1"/>
</dbReference>
<evidence type="ECO:0000313" key="2">
    <source>
        <dbReference type="EMBL" id="KAL1276854.1"/>
    </source>
</evidence>
<evidence type="ECO:0000256" key="1">
    <source>
        <dbReference type="SAM" id="MobiDB-lite"/>
    </source>
</evidence>
<accession>A0ABR3NIR8</accession>
<name>A0ABR3NIR8_9TELE</name>
<organism evidence="2 3">
    <name type="scientific">Cirrhinus molitorella</name>
    <name type="common">mud carp</name>
    <dbReference type="NCBI Taxonomy" id="172907"/>
    <lineage>
        <taxon>Eukaryota</taxon>
        <taxon>Metazoa</taxon>
        <taxon>Chordata</taxon>
        <taxon>Craniata</taxon>
        <taxon>Vertebrata</taxon>
        <taxon>Euteleostomi</taxon>
        <taxon>Actinopterygii</taxon>
        <taxon>Neopterygii</taxon>
        <taxon>Teleostei</taxon>
        <taxon>Ostariophysi</taxon>
        <taxon>Cypriniformes</taxon>
        <taxon>Cyprinidae</taxon>
        <taxon>Labeoninae</taxon>
        <taxon>Labeonini</taxon>
        <taxon>Cirrhinus</taxon>
    </lineage>
</organism>
<dbReference type="InterPro" id="IPR036397">
    <property type="entry name" value="RNaseH_sf"/>
</dbReference>
<protein>
    <submittedName>
        <fullName evidence="2">Uncharacterized protein</fullName>
    </submittedName>
</protein>
<keyword evidence="3" id="KW-1185">Reference proteome</keyword>
<feature type="region of interest" description="Disordered" evidence="1">
    <location>
        <begin position="487"/>
        <end position="526"/>
    </location>
</feature>
<proteinExistence type="predicted"/>